<accession>A0A645AFX1</accession>
<organism evidence="1">
    <name type="scientific">bioreactor metagenome</name>
    <dbReference type="NCBI Taxonomy" id="1076179"/>
    <lineage>
        <taxon>unclassified sequences</taxon>
        <taxon>metagenomes</taxon>
        <taxon>ecological metagenomes</taxon>
    </lineage>
</organism>
<sequence>MVVFSGNAKTISIEDKLKSSSLLRLYSKGDETPVNQYLEENETYVTALADYRRNMGLALVEAFNAIKPIRETEKDYPGDNIVKYILAKRTSTYFDVQYMDQQLPPWGMYIYPPVAKSLLVCDIIRAVAPETNLDTAGDAEEYMMVLTPSCDMVASRPKVPHVLCAHCSRKKDFYCNNIRGEKGQEEQQIDKIRVALNKGYNDQWVALPYMENVIPYITVNLKKIELVALSEIALSISSHTEQPYVRVLSIDSPFREQIVWAHMQNACRPGVPDRDTENWARELKK</sequence>
<proteinExistence type="predicted"/>
<protein>
    <submittedName>
        <fullName evidence="1">Uncharacterized protein</fullName>
    </submittedName>
</protein>
<evidence type="ECO:0000313" key="1">
    <source>
        <dbReference type="EMBL" id="MPM52112.1"/>
    </source>
</evidence>
<dbReference type="AlphaFoldDB" id="A0A645AFX1"/>
<reference evidence="1" key="1">
    <citation type="submission" date="2019-08" db="EMBL/GenBank/DDBJ databases">
        <authorList>
            <person name="Kucharzyk K."/>
            <person name="Murdoch R.W."/>
            <person name="Higgins S."/>
            <person name="Loffler F."/>
        </authorList>
    </citation>
    <scope>NUCLEOTIDE SEQUENCE</scope>
</reference>
<name>A0A645AFX1_9ZZZZ</name>
<comment type="caution">
    <text evidence="1">The sequence shown here is derived from an EMBL/GenBank/DDBJ whole genome shotgun (WGS) entry which is preliminary data.</text>
</comment>
<gene>
    <name evidence="1" type="ORF">SDC9_98868</name>
</gene>
<dbReference type="EMBL" id="VSSQ01013717">
    <property type="protein sequence ID" value="MPM52112.1"/>
    <property type="molecule type" value="Genomic_DNA"/>
</dbReference>